<feature type="transmembrane region" description="Helical" evidence="1">
    <location>
        <begin position="105"/>
        <end position="125"/>
    </location>
</feature>
<keyword evidence="1" id="KW-0472">Membrane</keyword>
<sequence length="628" mass="65773">MQPLLAQADGTAGGGAPLDQIAIVAVATGGVTLLTLWLIATYRRGGAAPLRALSAGSERLLGIPGWAAVPGSGAIACALITILGATWDIGLHIDVGRDEGPLGTAAHYPLLVGLFGTFQMGLLAIGMAPDARRRSSTVAVRIRGLWPLPVSALVLLAGGTFGFAAFPLDDLWHRLFGQDVTLWGPTHVMIIAGTITGGVGAVLLLVEGARTAGREPFRGGRTALTRPLPALLGGVFLFLWAAVLHEFHWGVPQYRLVWHPLLLAFGAAQALVLARVLGGRGAALGALLTWIPVQLFMTLMIGGPLEVTGPAMPIFVAEVALVELLALRGDWRSPLRFGLASGALIGTVGFAAEYGWSHAAMPIPWPSALLPEGIPVALLAGLAGGTLGALMAQALQGTFPEVPRGRAVAWAAAGVAVLLGGNALVTESPKGVTATMTLTNVRTVDDLGADGRQRGPVADLTVRFSRPGLGEHAEWVSALAWQGKGRYLDHLVRTPDGGWRTTEPVPVGGTWKSFVRVHEGRLMLAAPVRMPRDPAIDFAGFPARPQVARTMVSDQTLLQIERKPDVPTWVWTPAILLVLSLVGALMVGLALACGRLGRAARRTPTLPLDRGIVARRLAPDREPALSGD</sequence>
<feature type="transmembrane region" description="Helical" evidence="1">
    <location>
        <begin position="337"/>
        <end position="356"/>
    </location>
</feature>
<feature type="transmembrane region" description="Helical" evidence="1">
    <location>
        <begin position="145"/>
        <end position="166"/>
    </location>
</feature>
<gene>
    <name evidence="2" type="ORF">SK069_19685</name>
</gene>
<feature type="transmembrane region" description="Helical" evidence="1">
    <location>
        <begin position="20"/>
        <end position="39"/>
    </location>
</feature>
<evidence type="ECO:0000313" key="2">
    <source>
        <dbReference type="EMBL" id="MDX8153829.1"/>
    </source>
</evidence>
<organism evidence="2 3">
    <name type="scientific">Patulibacter brassicae</name>
    <dbReference type="NCBI Taxonomy" id="1705717"/>
    <lineage>
        <taxon>Bacteria</taxon>
        <taxon>Bacillati</taxon>
        <taxon>Actinomycetota</taxon>
        <taxon>Thermoleophilia</taxon>
        <taxon>Solirubrobacterales</taxon>
        <taxon>Patulibacteraceae</taxon>
        <taxon>Patulibacter</taxon>
    </lineage>
</organism>
<keyword evidence="1" id="KW-0812">Transmembrane</keyword>
<feature type="transmembrane region" description="Helical" evidence="1">
    <location>
        <begin position="307"/>
        <end position="325"/>
    </location>
</feature>
<proteinExistence type="predicted"/>
<feature type="transmembrane region" description="Helical" evidence="1">
    <location>
        <begin position="256"/>
        <end position="274"/>
    </location>
</feature>
<keyword evidence="3" id="KW-1185">Reference proteome</keyword>
<feature type="transmembrane region" description="Helical" evidence="1">
    <location>
        <begin position="376"/>
        <end position="395"/>
    </location>
</feature>
<feature type="transmembrane region" description="Helical" evidence="1">
    <location>
        <begin position="569"/>
        <end position="592"/>
    </location>
</feature>
<accession>A0ABU4VRV2</accession>
<feature type="transmembrane region" description="Helical" evidence="1">
    <location>
        <begin position="407"/>
        <end position="425"/>
    </location>
</feature>
<feature type="transmembrane region" description="Helical" evidence="1">
    <location>
        <begin position="281"/>
        <end position="301"/>
    </location>
</feature>
<evidence type="ECO:0000313" key="3">
    <source>
        <dbReference type="Proteomes" id="UP001277761"/>
    </source>
</evidence>
<feature type="transmembrane region" description="Helical" evidence="1">
    <location>
        <begin position="60"/>
        <end position="85"/>
    </location>
</feature>
<comment type="caution">
    <text evidence="2">The sequence shown here is derived from an EMBL/GenBank/DDBJ whole genome shotgun (WGS) entry which is preliminary data.</text>
</comment>
<feature type="transmembrane region" description="Helical" evidence="1">
    <location>
        <begin position="186"/>
        <end position="206"/>
    </location>
</feature>
<dbReference type="EMBL" id="JAXAVX010000022">
    <property type="protein sequence ID" value="MDX8153829.1"/>
    <property type="molecule type" value="Genomic_DNA"/>
</dbReference>
<name>A0ABU4VRV2_9ACTN</name>
<reference evidence="2 3" key="1">
    <citation type="submission" date="2023-11" db="EMBL/GenBank/DDBJ databases">
        <authorList>
            <person name="Xu M."/>
            <person name="Jiang T."/>
        </authorList>
    </citation>
    <scope>NUCLEOTIDE SEQUENCE [LARGE SCALE GENOMIC DNA]</scope>
    <source>
        <strain evidence="2 3">SD</strain>
    </source>
</reference>
<feature type="transmembrane region" description="Helical" evidence="1">
    <location>
        <begin position="227"/>
        <end position="244"/>
    </location>
</feature>
<dbReference type="Proteomes" id="UP001277761">
    <property type="component" value="Unassembled WGS sequence"/>
</dbReference>
<evidence type="ECO:0000256" key="1">
    <source>
        <dbReference type="SAM" id="Phobius"/>
    </source>
</evidence>
<evidence type="ECO:0008006" key="4">
    <source>
        <dbReference type="Google" id="ProtNLM"/>
    </source>
</evidence>
<protein>
    <recommendedName>
        <fullName evidence="4">ABC transporter permease</fullName>
    </recommendedName>
</protein>
<keyword evidence="1" id="KW-1133">Transmembrane helix</keyword>
<dbReference type="RefSeq" id="WP_319955978.1">
    <property type="nucleotide sequence ID" value="NZ_JAXAVX010000022.1"/>
</dbReference>